<dbReference type="AlphaFoldDB" id="A0AAW1UTR9"/>
<dbReference type="EMBL" id="JARQZJ010000092">
    <property type="protein sequence ID" value="KAK9884214.1"/>
    <property type="molecule type" value="Genomic_DNA"/>
</dbReference>
<evidence type="ECO:0000313" key="2">
    <source>
        <dbReference type="Proteomes" id="UP001431783"/>
    </source>
</evidence>
<reference evidence="1 2" key="1">
    <citation type="submission" date="2023-03" db="EMBL/GenBank/DDBJ databases">
        <title>Genome insight into feeding habits of ladybird beetles.</title>
        <authorList>
            <person name="Li H.-S."/>
            <person name="Huang Y.-H."/>
            <person name="Pang H."/>
        </authorList>
    </citation>
    <scope>NUCLEOTIDE SEQUENCE [LARGE SCALE GENOMIC DNA]</scope>
    <source>
        <strain evidence="1">SYSU_2023b</strain>
        <tissue evidence="1">Whole body</tissue>
    </source>
</reference>
<comment type="caution">
    <text evidence="1">The sequence shown here is derived from an EMBL/GenBank/DDBJ whole genome shotgun (WGS) entry which is preliminary data.</text>
</comment>
<dbReference type="Proteomes" id="UP001431783">
    <property type="component" value="Unassembled WGS sequence"/>
</dbReference>
<keyword evidence="2" id="KW-1185">Reference proteome</keyword>
<evidence type="ECO:0000313" key="1">
    <source>
        <dbReference type="EMBL" id="KAK9884214.1"/>
    </source>
</evidence>
<sequence>LIGDRLFNSDFDKAVRLHAAAIKSPVYYYLFNYRGAHSVSELFTKTNDDLGEFKRRL</sequence>
<accession>A0AAW1UTR9</accession>
<gene>
    <name evidence="1" type="ORF">WA026_005164</name>
</gene>
<name>A0AAW1UTR9_9CUCU</name>
<feature type="non-terminal residue" evidence="1">
    <location>
        <position position="1"/>
    </location>
</feature>
<protein>
    <submittedName>
        <fullName evidence="1">Uncharacterized protein</fullName>
    </submittedName>
</protein>
<proteinExistence type="predicted"/>
<organism evidence="1 2">
    <name type="scientific">Henosepilachna vigintioctopunctata</name>
    <dbReference type="NCBI Taxonomy" id="420089"/>
    <lineage>
        <taxon>Eukaryota</taxon>
        <taxon>Metazoa</taxon>
        <taxon>Ecdysozoa</taxon>
        <taxon>Arthropoda</taxon>
        <taxon>Hexapoda</taxon>
        <taxon>Insecta</taxon>
        <taxon>Pterygota</taxon>
        <taxon>Neoptera</taxon>
        <taxon>Endopterygota</taxon>
        <taxon>Coleoptera</taxon>
        <taxon>Polyphaga</taxon>
        <taxon>Cucujiformia</taxon>
        <taxon>Coccinelloidea</taxon>
        <taxon>Coccinellidae</taxon>
        <taxon>Epilachninae</taxon>
        <taxon>Epilachnini</taxon>
        <taxon>Henosepilachna</taxon>
    </lineage>
</organism>